<organism evidence="8 9">
    <name type="scientific">Ralstonia insidiosa</name>
    <dbReference type="NCBI Taxonomy" id="190721"/>
    <lineage>
        <taxon>Bacteria</taxon>
        <taxon>Pseudomonadati</taxon>
        <taxon>Pseudomonadota</taxon>
        <taxon>Betaproteobacteria</taxon>
        <taxon>Burkholderiales</taxon>
        <taxon>Burkholderiaceae</taxon>
        <taxon>Ralstonia</taxon>
    </lineage>
</organism>
<evidence type="ECO:0000256" key="7">
    <source>
        <dbReference type="SAM" id="Phobius"/>
    </source>
</evidence>
<dbReference type="PANTHER" id="PTHR34040:SF8">
    <property type="entry name" value="FLAGELLAR BIOSYNTHETIC PROTEIN FLIQ"/>
    <property type="match status" value="1"/>
</dbReference>
<keyword evidence="3" id="KW-1003">Cell membrane</keyword>
<dbReference type="Pfam" id="PF01313">
    <property type="entry name" value="Bac_export_3"/>
    <property type="match status" value="1"/>
</dbReference>
<dbReference type="RefSeq" id="WP_104654340.1">
    <property type="nucleotide sequence ID" value="NZ_JABBZM010000018.1"/>
</dbReference>
<evidence type="ECO:0000256" key="2">
    <source>
        <dbReference type="ARBA" id="ARBA00006156"/>
    </source>
</evidence>
<reference evidence="8 9" key="1">
    <citation type="submission" date="2020-04" db="EMBL/GenBank/DDBJ databases">
        <title>Ralstonia insidiosa genome sequencing and assembly.</title>
        <authorList>
            <person name="Martins R.C.R."/>
            <person name="Perdigao-Neto L.V."/>
            <person name="Levin A.S.S."/>
            <person name="Costa S.F."/>
        </authorList>
    </citation>
    <scope>NUCLEOTIDE SEQUENCE [LARGE SCALE GENOMIC DNA]</scope>
    <source>
        <strain evidence="8 9">5047</strain>
    </source>
</reference>
<evidence type="ECO:0000313" key="9">
    <source>
        <dbReference type="Proteomes" id="UP000575469"/>
    </source>
</evidence>
<dbReference type="GO" id="GO:0009306">
    <property type="term" value="P:protein secretion"/>
    <property type="evidence" value="ECO:0007669"/>
    <property type="project" value="InterPro"/>
</dbReference>
<dbReference type="EMBL" id="JABBZM010000018">
    <property type="protein sequence ID" value="NMV39981.1"/>
    <property type="molecule type" value="Genomic_DNA"/>
</dbReference>
<feature type="transmembrane region" description="Helical" evidence="7">
    <location>
        <begin position="14"/>
        <end position="40"/>
    </location>
</feature>
<keyword evidence="4 7" id="KW-0812">Transmembrane</keyword>
<keyword evidence="8" id="KW-0969">Cilium</keyword>
<dbReference type="AlphaFoldDB" id="A0A848NXD4"/>
<evidence type="ECO:0000256" key="5">
    <source>
        <dbReference type="ARBA" id="ARBA00022989"/>
    </source>
</evidence>
<proteinExistence type="inferred from homology"/>
<protein>
    <submittedName>
        <fullName evidence="8">Flagellar biosynthetic protein FliQ</fullName>
    </submittedName>
</protein>
<evidence type="ECO:0000256" key="4">
    <source>
        <dbReference type="ARBA" id="ARBA00022692"/>
    </source>
</evidence>
<name>A0A848NXD4_9RALS</name>
<comment type="subcellular location">
    <subcellularLocation>
        <location evidence="1">Cell membrane</location>
        <topology evidence="1">Multi-pass membrane protein</topology>
    </subcellularLocation>
</comment>
<gene>
    <name evidence="8" type="ORF">HGR00_18895</name>
</gene>
<evidence type="ECO:0000256" key="1">
    <source>
        <dbReference type="ARBA" id="ARBA00004651"/>
    </source>
</evidence>
<keyword evidence="8" id="KW-0966">Cell projection</keyword>
<dbReference type="PANTHER" id="PTHR34040">
    <property type="entry name" value="FLAGELLAR BIOSYNTHETIC PROTEIN FLIQ"/>
    <property type="match status" value="1"/>
</dbReference>
<keyword evidence="5 7" id="KW-1133">Transmembrane helix</keyword>
<evidence type="ECO:0000313" key="8">
    <source>
        <dbReference type="EMBL" id="NMV39981.1"/>
    </source>
</evidence>
<accession>A0A848NXD4</accession>
<evidence type="ECO:0000256" key="6">
    <source>
        <dbReference type="ARBA" id="ARBA00023136"/>
    </source>
</evidence>
<keyword evidence="6 7" id="KW-0472">Membrane</keyword>
<comment type="caution">
    <text evidence="8">The sequence shown here is derived from an EMBL/GenBank/DDBJ whole genome shotgun (WGS) entry which is preliminary data.</text>
</comment>
<sequence>MLTPDLAASLAIDALRLVLVIILVLITPGLITGVLVAIFQAATQINEQTMSFLPRLVTTLIALALAGPWVADRVMHYTVEIFGRAAQLAG</sequence>
<comment type="similarity">
    <text evidence="2">Belongs to the FliQ/MopD/SpaQ family.</text>
</comment>
<dbReference type="Proteomes" id="UP000575469">
    <property type="component" value="Unassembled WGS sequence"/>
</dbReference>
<evidence type="ECO:0000256" key="3">
    <source>
        <dbReference type="ARBA" id="ARBA00022475"/>
    </source>
</evidence>
<dbReference type="InterPro" id="IPR002191">
    <property type="entry name" value="Bac_export_3"/>
</dbReference>
<dbReference type="GO" id="GO:0005886">
    <property type="term" value="C:plasma membrane"/>
    <property type="evidence" value="ECO:0007669"/>
    <property type="project" value="UniProtKB-SubCell"/>
</dbReference>
<dbReference type="PIRSF" id="PIRSF004669">
    <property type="entry name" value="FliQ"/>
    <property type="match status" value="1"/>
</dbReference>
<keyword evidence="8" id="KW-0282">Flagellum</keyword>
<feature type="transmembrane region" description="Helical" evidence="7">
    <location>
        <begin position="52"/>
        <end position="71"/>
    </location>
</feature>
<dbReference type="PRINTS" id="PR00952">
    <property type="entry name" value="TYPE3IMQPROT"/>
</dbReference>